<evidence type="ECO:0000313" key="1">
    <source>
        <dbReference type="EMBL" id="CAD0304513.1"/>
    </source>
</evidence>
<reference evidence="1" key="1">
    <citation type="submission" date="2020-07" db="EMBL/GenBank/DDBJ databases">
        <authorList>
            <person name="Pothier F. J."/>
        </authorList>
    </citation>
    <scope>NUCLEOTIDE SEQUENCE</scope>
    <source>
        <strain evidence="1">CFBP 8129</strain>
    </source>
</reference>
<dbReference type="RefSeq" id="WP_006451033.1">
    <property type="nucleotide sequence ID" value="NZ_CP018728.1"/>
</dbReference>
<dbReference type="STRING" id="90270.BI317_21425"/>
<dbReference type="InterPro" id="IPR013394">
    <property type="entry name" value="T3SS_HrpB1/HrpK"/>
</dbReference>
<dbReference type="GeneID" id="55514519"/>
<proteinExistence type="predicted"/>
<evidence type="ECO:0008006" key="2">
    <source>
        <dbReference type="Google" id="ProtNLM"/>
    </source>
</evidence>
<dbReference type="Pfam" id="PF09613">
    <property type="entry name" value="HrpB1_HrpK"/>
    <property type="match status" value="1"/>
</dbReference>
<dbReference type="OrthoDB" id="8810257at2"/>
<dbReference type="AlphaFoldDB" id="A0A0G8KYJ5"/>
<sequence length="151" mass="15903">MEKIECPGSVVSGLIELITVGLTHEKLEEAAVVLAAVRVLRPELKALDTFDAWIAIKRGSYLEGARLLRDLEADAGSKPLCKALYACCLFAVGDASWHGIADGLIEEDADADAVGLVKALSGRYTPAPAPLEAGAESAAPMEVPNAQYLRA</sequence>
<dbReference type="EMBL" id="LR828253">
    <property type="protein sequence ID" value="CAD0304513.1"/>
    <property type="molecule type" value="Genomic_DNA"/>
</dbReference>
<accession>A0A0G8KYJ5</accession>
<dbReference type="EMBL" id="LR828253">
    <property type="protein sequence ID" value="CAD0304519.1"/>
    <property type="molecule type" value="Genomic_DNA"/>
</dbReference>
<organism evidence="1">
    <name type="scientific">Xanthomonas hortorum pv. gardneri</name>
    <dbReference type="NCBI Taxonomy" id="2754056"/>
    <lineage>
        <taxon>Bacteria</taxon>
        <taxon>Pseudomonadati</taxon>
        <taxon>Pseudomonadota</taxon>
        <taxon>Gammaproteobacteria</taxon>
        <taxon>Lysobacterales</taxon>
        <taxon>Lysobacteraceae</taxon>
        <taxon>Xanthomonas</taxon>
    </lineage>
</organism>
<name>A0A0G8KYJ5_9XANT</name>
<dbReference type="NCBIfam" id="TIGR02561">
    <property type="entry name" value="HrpB1_HrpK"/>
    <property type="match status" value="1"/>
</dbReference>
<protein>
    <recommendedName>
        <fullName evidence="2">HrpB1 family type III secretion system apparatus protein</fullName>
    </recommendedName>
</protein>
<gene>
    <name evidence="1" type="ORF">CFBP8129_05610</name>
</gene>